<feature type="repeat" description="Pumilio" evidence="7">
    <location>
        <begin position="436"/>
        <end position="471"/>
    </location>
</feature>
<name>A0A0D3D1I5_BRAOL</name>
<dbReference type="EnsemblPlants" id="Bo6g121800.1">
    <property type="protein sequence ID" value="Bo6g121800.1"/>
    <property type="gene ID" value="Bo6g121800"/>
</dbReference>
<dbReference type="GO" id="GO:0005737">
    <property type="term" value="C:cytoplasm"/>
    <property type="evidence" value="ECO:0007669"/>
    <property type="project" value="UniProtKB-SubCell"/>
</dbReference>
<dbReference type="InterPro" id="IPR033712">
    <property type="entry name" value="Pumilio_RNA-bd"/>
</dbReference>
<evidence type="ECO:0000256" key="5">
    <source>
        <dbReference type="ARBA" id="ARBA00022884"/>
    </source>
</evidence>
<dbReference type="PROSITE" id="PS50302">
    <property type="entry name" value="PUM"/>
    <property type="match status" value="7"/>
</dbReference>
<dbReference type="Pfam" id="PF00806">
    <property type="entry name" value="PUF"/>
    <property type="match status" value="7"/>
</dbReference>
<dbReference type="GeneID" id="106299110"/>
<evidence type="ECO:0000256" key="7">
    <source>
        <dbReference type="PROSITE-ProRule" id="PRU00317"/>
    </source>
</evidence>
<dbReference type="InterPro" id="IPR033133">
    <property type="entry name" value="PUM-HD"/>
</dbReference>
<dbReference type="OrthoDB" id="668540at2759"/>
<evidence type="ECO:0000256" key="1">
    <source>
        <dbReference type="ARBA" id="ARBA00004496"/>
    </source>
</evidence>
<evidence type="ECO:0000256" key="4">
    <source>
        <dbReference type="ARBA" id="ARBA00022845"/>
    </source>
</evidence>
<dbReference type="OMA" id="MKMGEFR"/>
<dbReference type="InterPro" id="IPR016024">
    <property type="entry name" value="ARM-type_fold"/>
</dbReference>
<reference evidence="10 11" key="1">
    <citation type="journal article" date="2014" name="Genome Biol.">
        <title>Transcriptome and methylome profiling reveals relics of genome dominance in the mesopolyploid Brassica oleracea.</title>
        <authorList>
            <person name="Parkin I.A."/>
            <person name="Koh C."/>
            <person name="Tang H."/>
            <person name="Robinson S.J."/>
            <person name="Kagale S."/>
            <person name="Clarke W.E."/>
            <person name="Town C.D."/>
            <person name="Nixon J."/>
            <person name="Krishnakumar V."/>
            <person name="Bidwell S.L."/>
            <person name="Denoeud F."/>
            <person name="Belcram H."/>
            <person name="Links M.G."/>
            <person name="Just J."/>
            <person name="Clarke C."/>
            <person name="Bender T."/>
            <person name="Huebert T."/>
            <person name="Mason A.S."/>
            <person name="Pires J.C."/>
            <person name="Barker G."/>
            <person name="Moore J."/>
            <person name="Walley P.G."/>
            <person name="Manoli S."/>
            <person name="Batley J."/>
            <person name="Edwards D."/>
            <person name="Nelson M.N."/>
            <person name="Wang X."/>
            <person name="Paterson A.H."/>
            <person name="King G."/>
            <person name="Bancroft I."/>
            <person name="Chalhoub B."/>
            <person name="Sharpe A.G."/>
        </authorList>
    </citation>
    <scope>NUCLEOTIDE SEQUENCE</scope>
    <source>
        <strain evidence="10 11">cv. TO1000</strain>
    </source>
</reference>
<dbReference type="InterPro" id="IPR001313">
    <property type="entry name" value="Pumilio_RNA-bd_rpt"/>
</dbReference>
<evidence type="ECO:0000313" key="10">
    <source>
        <dbReference type="EnsemblPlants" id="Bo6g121800.1"/>
    </source>
</evidence>
<feature type="repeat" description="Pumilio" evidence="7">
    <location>
        <begin position="324"/>
        <end position="359"/>
    </location>
</feature>
<feature type="repeat" description="Pumilio" evidence="7">
    <location>
        <begin position="288"/>
        <end position="323"/>
    </location>
</feature>
<keyword evidence="2" id="KW-0963">Cytoplasm</keyword>
<dbReference type="GO" id="GO:0003729">
    <property type="term" value="F:mRNA binding"/>
    <property type="evidence" value="ECO:0007669"/>
    <property type="project" value="TreeGrafter"/>
</dbReference>
<organism evidence="10 11">
    <name type="scientific">Brassica oleracea var. oleracea</name>
    <dbReference type="NCBI Taxonomy" id="109376"/>
    <lineage>
        <taxon>Eukaryota</taxon>
        <taxon>Viridiplantae</taxon>
        <taxon>Streptophyta</taxon>
        <taxon>Embryophyta</taxon>
        <taxon>Tracheophyta</taxon>
        <taxon>Spermatophyta</taxon>
        <taxon>Magnoliopsida</taxon>
        <taxon>eudicotyledons</taxon>
        <taxon>Gunneridae</taxon>
        <taxon>Pentapetalae</taxon>
        <taxon>rosids</taxon>
        <taxon>malvids</taxon>
        <taxon>Brassicales</taxon>
        <taxon>Brassicaceae</taxon>
        <taxon>Brassiceae</taxon>
        <taxon>Brassica</taxon>
    </lineage>
</organism>
<dbReference type="SMART" id="SM00025">
    <property type="entry name" value="Pumilio"/>
    <property type="match status" value="8"/>
</dbReference>
<dbReference type="InterPro" id="IPR011989">
    <property type="entry name" value="ARM-like"/>
</dbReference>
<feature type="compositionally biased region" description="Polar residues" evidence="8">
    <location>
        <begin position="9"/>
        <end position="25"/>
    </location>
</feature>
<dbReference type="SUPFAM" id="SSF48371">
    <property type="entry name" value="ARM repeat"/>
    <property type="match status" value="1"/>
</dbReference>
<evidence type="ECO:0000256" key="3">
    <source>
        <dbReference type="ARBA" id="ARBA00022737"/>
    </source>
</evidence>
<evidence type="ECO:0000256" key="2">
    <source>
        <dbReference type="ARBA" id="ARBA00022490"/>
    </source>
</evidence>
<dbReference type="RefSeq" id="XP_013590703.1">
    <property type="nucleotide sequence ID" value="XM_013735249.1"/>
</dbReference>
<feature type="region of interest" description="Disordered" evidence="8">
    <location>
        <begin position="1"/>
        <end position="33"/>
    </location>
</feature>
<dbReference type="Proteomes" id="UP000032141">
    <property type="component" value="Chromosome C6"/>
</dbReference>
<dbReference type="CDD" id="cd07920">
    <property type="entry name" value="Pumilio"/>
    <property type="match status" value="1"/>
</dbReference>
<evidence type="ECO:0000259" key="9">
    <source>
        <dbReference type="PROSITE" id="PS50303"/>
    </source>
</evidence>
<sequence length="605" mass="68365">MKMGEFRESSSPLRTPSHSPNQSLPRPNYVHGDFSPSNNRFSFNSSSEFSLSSSFSNGFYSSDDSSASPPFNGLIPNYNHSSPFTYHHHDKSVNGDDLGLCNDLYRMKIKEDVVQEDPLASFLETNHTGSSLDPLYFSHYEPRNNGGFFHTQKEPFDTWFNNDQTEDKRDMFGHQTQDSIANSRQFGWPSYPTSNSPYINGQEMLGLGMNLGGGLTRDHSAYYRTPTPTTTSSDMLPLFCQGAQASKVSEPFASDESFFMDHQRTGVTRGLMSDPTEICHTSLPNVCDIQGYVYLMAKDQHGCRFLQRIFDEGTPVDAMIIFNEVISHVVELMMDPFGNYLMQKLLDVCTEEQRTQIVLVATAEPGQLIRISLNAYGTRVVQRLVETIRTGKQVSMVKSALRPGFLDLIKDLNGNHVIQRCLQCLGTEDNKFIFDAATKFCTEIATHRHGCCVLQKCIAYSMRQQREKLIAEISRNSLLLAQDPFGNYAVQFVIELRIPSAVAMMLAQLKGHYVQLSMQKFSSHMVERCLMHCPESRPQIVRELVSVPHFDHLLQDPYANFVIQAALAATKGPLHASLVEVIRPHSILRNNPYCKRIFSRNLLKK</sequence>
<evidence type="ECO:0000256" key="8">
    <source>
        <dbReference type="SAM" id="MobiDB-lite"/>
    </source>
</evidence>
<evidence type="ECO:0000256" key="6">
    <source>
        <dbReference type="ARBA" id="ARBA00058490"/>
    </source>
</evidence>
<dbReference type="HOGENOM" id="CLU_004017_5_1_1"/>
<dbReference type="FunFam" id="1.25.10.10:FF:000237">
    <property type="entry name" value="Pumilio homolog 9"/>
    <property type="match status" value="1"/>
</dbReference>
<dbReference type="Gramene" id="Bo6g121800.1">
    <property type="protein sequence ID" value="Bo6g121800.1"/>
    <property type="gene ID" value="Bo6g121800"/>
</dbReference>
<dbReference type="KEGG" id="boe:106299110"/>
<dbReference type="PANTHER" id="PTHR12537">
    <property type="entry name" value="RNA BINDING PROTEIN PUMILIO-RELATED"/>
    <property type="match status" value="1"/>
</dbReference>
<reference evidence="10" key="2">
    <citation type="submission" date="2015-03" db="UniProtKB">
        <authorList>
            <consortium name="EnsemblPlants"/>
        </authorList>
    </citation>
    <scope>IDENTIFICATION</scope>
</reference>
<dbReference type="Gene3D" id="1.25.10.10">
    <property type="entry name" value="Leucine-rich Repeat Variant"/>
    <property type="match status" value="1"/>
</dbReference>
<evidence type="ECO:0000313" key="11">
    <source>
        <dbReference type="Proteomes" id="UP000032141"/>
    </source>
</evidence>
<comment type="subcellular location">
    <subcellularLocation>
        <location evidence="1">Cytoplasm</location>
    </subcellularLocation>
</comment>
<accession>A0A0D3D1I5</accession>
<dbReference type="STRING" id="109376.A0A0D3D1I5"/>
<feature type="repeat" description="Pumilio" evidence="7">
    <location>
        <begin position="508"/>
        <end position="546"/>
    </location>
</feature>
<dbReference type="GO" id="GO:0006417">
    <property type="term" value="P:regulation of translation"/>
    <property type="evidence" value="ECO:0007669"/>
    <property type="project" value="UniProtKB-KW"/>
</dbReference>
<proteinExistence type="predicted"/>
<dbReference type="PANTHER" id="PTHR12537:SF138">
    <property type="entry name" value="PUMILIO HOMOLOG 7, CHLOROPLASTIC-RELATED"/>
    <property type="match status" value="1"/>
</dbReference>
<protein>
    <recommendedName>
        <fullName evidence="9">PUM-HD domain-containing protein</fullName>
    </recommendedName>
</protein>
<keyword evidence="4" id="KW-0810">Translation regulation</keyword>
<feature type="domain" description="PUM-HD" evidence="9">
    <location>
        <begin position="263"/>
        <end position="605"/>
    </location>
</feature>
<dbReference type="PROSITE" id="PS50303">
    <property type="entry name" value="PUM_HD"/>
    <property type="match status" value="1"/>
</dbReference>
<comment type="function">
    <text evidence="6">Sequence-specific RNA-binding protein that regulates translation and mRNA stability by binding the 3'-UTR of target mRNAs.</text>
</comment>
<feature type="repeat" description="Pumilio" evidence="7">
    <location>
        <begin position="472"/>
        <end position="507"/>
    </location>
</feature>
<keyword evidence="5" id="KW-0694">RNA-binding</keyword>
<feature type="repeat" description="Pumilio" evidence="7">
    <location>
        <begin position="362"/>
        <end position="398"/>
    </location>
</feature>
<keyword evidence="11" id="KW-1185">Reference proteome</keyword>
<dbReference type="eggNOG" id="KOG2049">
    <property type="taxonomic scope" value="Eukaryota"/>
</dbReference>
<keyword evidence="3" id="KW-0677">Repeat</keyword>
<dbReference type="AlphaFoldDB" id="A0A0D3D1I5"/>
<feature type="repeat" description="Pumilio" evidence="7">
    <location>
        <begin position="400"/>
        <end position="435"/>
    </location>
</feature>